<dbReference type="Proteomes" id="UP000054695">
    <property type="component" value="Unassembled WGS sequence"/>
</dbReference>
<evidence type="ECO:0000313" key="5">
    <source>
        <dbReference type="Proteomes" id="UP000054695"/>
    </source>
</evidence>
<dbReference type="RefSeq" id="WP_058458556.1">
    <property type="nucleotide sequence ID" value="NZ_LBAW01000024.1"/>
</dbReference>
<dbReference type="EMBL" id="LNXU01000010">
    <property type="protein sequence ID" value="KTC75430.1"/>
    <property type="molecule type" value="Genomic_DNA"/>
</dbReference>
<keyword evidence="3" id="KW-1133">Transmembrane helix</keyword>
<evidence type="ECO:0000313" key="4">
    <source>
        <dbReference type="EMBL" id="KTC75430.1"/>
    </source>
</evidence>
<proteinExistence type="predicted"/>
<keyword evidence="3" id="KW-0472">Membrane</keyword>
<keyword evidence="3" id="KW-0812">Transmembrane</keyword>
<comment type="caution">
    <text evidence="4">The sequence shown here is derived from an EMBL/GenBank/DDBJ whole genome shotgun (WGS) entry which is preliminary data.</text>
</comment>
<feature type="transmembrane region" description="Helical" evidence="3">
    <location>
        <begin position="127"/>
        <end position="146"/>
    </location>
</feature>
<keyword evidence="1" id="KW-0175">Coiled coil</keyword>
<dbReference type="PATRIC" id="fig|447.4.peg.934"/>
<feature type="coiled-coil region" evidence="1">
    <location>
        <begin position="8"/>
        <end position="35"/>
    </location>
</feature>
<organism evidence="4 5">
    <name type="scientific">Legionella bozemanae</name>
    <name type="common">Fluoribacter bozemanae</name>
    <dbReference type="NCBI Taxonomy" id="447"/>
    <lineage>
        <taxon>Bacteria</taxon>
        <taxon>Pseudomonadati</taxon>
        <taxon>Pseudomonadota</taxon>
        <taxon>Gammaproteobacteria</taxon>
        <taxon>Legionellales</taxon>
        <taxon>Legionellaceae</taxon>
        <taxon>Legionella</taxon>
    </lineage>
</organism>
<feature type="transmembrane region" description="Helical" evidence="3">
    <location>
        <begin position="336"/>
        <end position="355"/>
    </location>
</feature>
<feature type="compositionally biased region" description="Polar residues" evidence="2">
    <location>
        <begin position="419"/>
        <end position="444"/>
    </location>
</feature>
<protein>
    <submittedName>
        <fullName evidence="4">SidA protein, substrate of the Dot/Icm transport system</fullName>
    </submittedName>
</protein>
<evidence type="ECO:0000256" key="3">
    <source>
        <dbReference type="SAM" id="Phobius"/>
    </source>
</evidence>
<feature type="transmembrane region" description="Helical" evidence="3">
    <location>
        <begin position="98"/>
        <end position="121"/>
    </location>
</feature>
<sequence>MTYPRKKHVILSEEMDDLKRRINERKKEQKSLIEIAHKKGKLSQRLLEGTQKILGLIGAIFTSSKELPVIGFVFQMLSAIPNAITTLTDKKSSIGSKIFAIGILLTATALGITAFVLGGIVAAGIGLAFASLTTLIEGISLIGALVNKYQTSKAYKEKKEFIDLLKKQDIALLTNDKYREQLAIRALELEHLLEKSTAQSFIDELEFIKTISSNIASSDFPDDSPVSKLSKLYNDRKDLISYLGIITQLIDQKDKEDTSTLIKLVSELQHQIAEIDEDIENITGPLHHLQRNNLLANEAIAKSYANFALGGAGVILSTIGLMILLSTIAAPPIMGPILLGFGIGLAIFGVVKWGIELYATREDEKTMLERANENEEIILEEALKCSYSNAMRPILDSKGTTPEEPKNSKNKTGDLAITSEPSNIESTPPLNSSDVSQKSGEFQI</sequence>
<feature type="transmembrane region" description="Helical" evidence="3">
    <location>
        <begin position="307"/>
        <end position="330"/>
    </location>
</feature>
<accession>A0A0W0RWK1</accession>
<evidence type="ECO:0000256" key="1">
    <source>
        <dbReference type="SAM" id="Coils"/>
    </source>
</evidence>
<feature type="region of interest" description="Disordered" evidence="2">
    <location>
        <begin position="394"/>
        <end position="444"/>
    </location>
</feature>
<name>A0A0W0RWK1_LEGBO</name>
<dbReference type="NCBIfam" id="NF033872">
    <property type="entry name" value="SidA_fam"/>
    <property type="match status" value="1"/>
</dbReference>
<reference evidence="4 5" key="1">
    <citation type="submission" date="2015-11" db="EMBL/GenBank/DDBJ databases">
        <title>Genomic analysis of 38 Legionella species identifies large and diverse effector repertoires.</title>
        <authorList>
            <person name="Burstein D."/>
            <person name="Amaro F."/>
            <person name="Zusman T."/>
            <person name="Lifshitz Z."/>
            <person name="Cohen O."/>
            <person name="Gilbert J.A."/>
            <person name="Pupko T."/>
            <person name="Shuman H.A."/>
            <person name="Segal G."/>
        </authorList>
    </citation>
    <scope>NUCLEOTIDE SEQUENCE [LARGE SCALE GENOMIC DNA]</scope>
    <source>
        <strain evidence="4 5">WIGA</strain>
    </source>
</reference>
<dbReference type="AlphaFoldDB" id="A0A0W0RWK1"/>
<gene>
    <name evidence="4" type="primary">sidA</name>
    <name evidence="4" type="ORF">Lboz_0863</name>
</gene>
<keyword evidence="5" id="KW-1185">Reference proteome</keyword>
<evidence type="ECO:0000256" key="2">
    <source>
        <dbReference type="SAM" id="MobiDB-lite"/>
    </source>
</evidence>